<feature type="transmembrane region" description="Helical" evidence="1">
    <location>
        <begin position="32"/>
        <end position="51"/>
    </location>
</feature>
<dbReference type="AlphaFoldDB" id="A0A150PHL0"/>
<organism evidence="2 3">
    <name type="scientific">Sorangium cellulosum</name>
    <name type="common">Polyangium cellulosum</name>
    <dbReference type="NCBI Taxonomy" id="56"/>
    <lineage>
        <taxon>Bacteria</taxon>
        <taxon>Pseudomonadati</taxon>
        <taxon>Myxococcota</taxon>
        <taxon>Polyangia</taxon>
        <taxon>Polyangiales</taxon>
        <taxon>Polyangiaceae</taxon>
        <taxon>Sorangium</taxon>
    </lineage>
</organism>
<protein>
    <submittedName>
        <fullName evidence="2">Uncharacterized protein</fullName>
    </submittedName>
</protein>
<proteinExistence type="predicted"/>
<evidence type="ECO:0000313" key="2">
    <source>
        <dbReference type="EMBL" id="KYF55191.1"/>
    </source>
</evidence>
<keyword evidence="1" id="KW-1133">Transmembrane helix</keyword>
<accession>A0A150PHL0</accession>
<keyword evidence="1" id="KW-0472">Membrane</keyword>
<sequence length="262" mass="29163">MTGGRFLSHALPLLVVVTMVGLSATLGSARRVHIALVPLVAVNLVGVVALADSRSSGRPIWSTFGLREALKARVGDRDYSWFELANKPHLRDTTITDVVLDAMREIKAKKPEHRFVVMSSQAGMTAYHVFKEHYGSAEFIDTCSLATRDFPTCLPPGVLSRRRIGMVLNFRTYFDKQAMIDQRCGTRRPDVVFDHSGRGVEAILERKGYSIVYRQRGPIKNEGLGPWLRNTVPSDTFVAIDTALLAGTSIEGKRTSYKWNIQ</sequence>
<reference evidence="2 3" key="1">
    <citation type="submission" date="2014-02" db="EMBL/GenBank/DDBJ databases">
        <title>The small core and large imbalanced accessory genome model reveals a collaborative survival strategy of Sorangium cellulosum strains in nature.</title>
        <authorList>
            <person name="Han K."/>
            <person name="Peng R."/>
            <person name="Blom J."/>
            <person name="Li Y.-Z."/>
        </authorList>
    </citation>
    <scope>NUCLEOTIDE SEQUENCE [LARGE SCALE GENOMIC DNA]</scope>
    <source>
        <strain evidence="2 3">So0157-18</strain>
    </source>
</reference>
<evidence type="ECO:0000256" key="1">
    <source>
        <dbReference type="SAM" id="Phobius"/>
    </source>
</evidence>
<evidence type="ECO:0000313" key="3">
    <source>
        <dbReference type="Proteomes" id="UP000075604"/>
    </source>
</evidence>
<dbReference type="EMBL" id="JELX01002497">
    <property type="protein sequence ID" value="KYF55191.1"/>
    <property type="molecule type" value="Genomic_DNA"/>
</dbReference>
<keyword evidence="1" id="KW-0812">Transmembrane</keyword>
<name>A0A150PHL0_SORCE</name>
<comment type="caution">
    <text evidence="2">The sequence shown here is derived from an EMBL/GenBank/DDBJ whole genome shotgun (WGS) entry which is preliminary data.</text>
</comment>
<feature type="transmembrane region" description="Helical" evidence="1">
    <location>
        <begin position="7"/>
        <end position="26"/>
    </location>
</feature>
<gene>
    <name evidence="2" type="ORF">BE04_10025</name>
</gene>
<dbReference type="Proteomes" id="UP000075604">
    <property type="component" value="Unassembled WGS sequence"/>
</dbReference>